<dbReference type="EMBL" id="BEGY01000053">
    <property type="protein sequence ID" value="GAX80548.1"/>
    <property type="molecule type" value="Genomic_DNA"/>
</dbReference>
<organism evidence="3 4">
    <name type="scientific">Chlamydomonas eustigma</name>
    <dbReference type="NCBI Taxonomy" id="1157962"/>
    <lineage>
        <taxon>Eukaryota</taxon>
        <taxon>Viridiplantae</taxon>
        <taxon>Chlorophyta</taxon>
        <taxon>core chlorophytes</taxon>
        <taxon>Chlorophyceae</taxon>
        <taxon>CS clade</taxon>
        <taxon>Chlamydomonadales</taxon>
        <taxon>Chlamydomonadaceae</taxon>
        <taxon>Chlamydomonas</taxon>
    </lineage>
</organism>
<dbReference type="Proteomes" id="UP000232323">
    <property type="component" value="Unassembled WGS sequence"/>
</dbReference>
<proteinExistence type="predicted"/>
<keyword evidence="4" id="KW-1185">Reference proteome</keyword>
<protein>
    <submittedName>
        <fullName evidence="3">Uncharacterized protein</fullName>
    </submittedName>
</protein>
<feature type="chain" id="PRO_5012603292" evidence="2">
    <location>
        <begin position="21"/>
        <end position="542"/>
    </location>
</feature>
<evidence type="ECO:0000313" key="3">
    <source>
        <dbReference type="EMBL" id="GAX80548.1"/>
    </source>
</evidence>
<dbReference type="AlphaFoldDB" id="A0A250XBT7"/>
<name>A0A250XBT7_9CHLO</name>
<keyword evidence="2" id="KW-0732">Signal</keyword>
<evidence type="ECO:0000256" key="1">
    <source>
        <dbReference type="SAM" id="MobiDB-lite"/>
    </source>
</evidence>
<feature type="region of interest" description="Disordered" evidence="1">
    <location>
        <begin position="512"/>
        <end position="532"/>
    </location>
</feature>
<evidence type="ECO:0000313" key="4">
    <source>
        <dbReference type="Proteomes" id="UP000232323"/>
    </source>
</evidence>
<gene>
    <name evidence="3" type="ORF">CEUSTIGMA_g7986.t1</name>
</gene>
<comment type="caution">
    <text evidence="3">The sequence shown here is derived from an EMBL/GenBank/DDBJ whole genome shotgun (WGS) entry which is preliminary data.</text>
</comment>
<feature type="signal peptide" evidence="2">
    <location>
        <begin position="1"/>
        <end position="20"/>
    </location>
</feature>
<accession>A0A250XBT7</accession>
<evidence type="ECO:0000256" key="2">
    <source>
        <dbReference type="SAM" id="SignalP"/>
    </source>
</evidence>
<reference evidence="3 4" key="1">
    <citation type="submission" date="2017-08" db="EMBL/GenBank/DDBJ databases">
        <title>Acidophilic green algal genome provides insights into adaptation to an acidic environment.</title>
        <authorList>
            <person name="Hirooka S."/>
            <person name="Hirose Y."/>
            <person name="Kanesaki Y."/>
            <person name="Higuchi S."/>
            <person name="Fujiwara T."/>
            <person name="Onuma R."/>
            <person name="Era A."/>
            <person name="Ohbayashi R."/>
            <person name="Uzuka A."/>
            <person name="Nozaki H."/>
            <person name="Yoshikawa H."/>
            <person name="Miyagishima S.Y."/>
        </authorList>
    </citation>
    <scope>NUCLEOTIDE SEQUENCE [LARGE SCALE GENOMIC DNA]</scope>
    <source>
        <strain evidence="3 4">NIES-2499</strain>
    </source>
</reference>
<sequence length="542" mass="57515">MFQYFLNVLVLLEYSRLTEGYLGYSLTPAAPHFAELFHGLSHGSALPVTWGPHGVVSVPVEQVDKPYPVGAVEILVRDILVDLQTEAFGEALLSLAGYKVLYPSSTTDPRYPAPTDKTTVYLLGSPWGDNPAGFTLRYNPAICILSVFPHPTDPALHRLPTKLSGPGISPHISCLLRNDPLHPRLHVSPHHPSGLPETESLPAGWKTSPNNSFTKGALVSYIKSDGTTRQAYIVNVDNSASPPQYEIRCVGDTDPSHHIFTIAERLAKAHQPAYVVKAGCARGSKQIPMADPLLLKNCFASLGNLSLANGHDMEIDEPFLPCPPLPFTTAAKAKQEMHRLGRSDATSWRRVVSEASNARTGALRSQQIDLFPEVSLGSLNGTSAPLPGGAGRNALFHSPMVSGKPKTFVTAASFPGGVERPLGTIVSKPCLTATTPSTTAPPVCTTHVDLAGAKPVKGDKKSPTAGTLKVSSVTTDCSSGKIFSESGPPIAPGPATPPSAVAVAPNTVKQTAAISSSPPMQKRIHAKRSDPQAIQEVLQVQP</sequence>